<gene>
    <name evidence="1" type="ORF">PAECIP111894_05942</name>
</gene>
<dbReference type="Proteomes" id="UP000838749">
    <property type="component" value="Unassembled WGS sequence"/>
</dbReference>
<evidence type="ECO:0000313" key="2">
    <source>
        <dbReference type="Proteomes" id="UP000838749"/>
    </source>
</evidence>
<proteinExistence type="predicted"/>
<reference evidence="1" key="1">
    <citation type="submission" date="2021-12" db="EMBL/GenBank/DDBJ databases">
        <authorList>
            <person name="Criscuolo A."/>
        </authorList>
    </citation>
    <scope>NUCLEOTIDE SEQUENCE</scope>
    <source>
        <strain evidence="1">CIP111894</strain>
    </source>
</reference>
<sequence>MPYFQKEPQSGEYTFFLETHKEQLAPQFENIDKEAREAASRYLSEAGAHFISERDDPARAAEEAQELLFLLFYNKLISVIKVFLI</sequence>
<evidence type="ECO:0000313" key="1">
    <source>
        <dbReference type="EMBL" id="CAH1059730.1"/>
    </source>
</evidence>
<comment type="caution">
    <text evidence="1">The sequence shown here is derived from an EMBL/GenBank/DDBJ whole genome shotgun (WGS) entry which is preliminary data.</text>
</comment>
<keyword evidence="2" id="KW-1185">Reference proteome</keyword>
<protein>
    <submittedName>
        <fullName evidence="1">Uncharacterized protein</fullName>
    </submittedName>
</protein>
<name>A0ABM9BL65_9BACL</name>
<organism evidence="1 2">
    <name type="scientific">Paenibacillus pseudetheri</name>
    <dbReference type="NCBI Taxonomy" id="2897682"/>
    <lineage>
        <taxon>Bacteria</taxon>
        <taxon>Bacillati</taxon>
        <taxon>Bacillota</taxon>
        <taxon>Bacilli</taxon>
        <taxon>Bacillales</taxon>
        <taxon>Paenibacillaceae</taxon>
        <taxon>Paenibacillus</taxon>
    </lineage>
</organism>
<dbReference type="EMBL" id="CAKMAB010000066">
    <property type="protein sequence ID" value="CAH1059730.1"/>
    <property type="molecule type" value="Genomic_DNA"/>
</dbReference>
<accession>A0ABM9BL65</accession>